<protein>
    <submittedName>
        <fullName evidence="2">Uncharacterized protein</fullName>
    </submittedName>
</protein>
<feature type="region of interest" description="Disordered" evidence="1">
    <location>
        <begin position="151"/>
        <end position="173"/>
    </location>
</feature>
<evidence type="ECO:0000313" key="2">
    <source>
        <dbReference type="EMBL" id="MBF8187450.1"/>
    </source>
</evidence>
<reference evidence="2" key="1">
    <citation type="submission" date="2020-11" db="EMBL/GenBank/DDBJ databases">
        <title>Whole-genome analyses of Nonomuraea sp. K274.</title>
        <authorList>
            <person name="Veyisoglu A."/>
        </authorList>
    </citation>
    <scope>NUCLEOTIDE SEQUENCE</scope>
    <source>
        <strain evidence="2">K274</strain>
    </source>
</reference>
<dbReference type="RefSeq" id="WP_195896411.1">
    <property type="nucleotide sequence ID" value="NZ_JADOGI010000045.1"/>
</dbReference>
<comment type="caution">
    <text evidence="2">The sequence shown here is derived from an EMBL/GenBank/DDBJ whole genome shotgun (WGS) entry which is preliminary data.</text>
</comment>
<keyword evidence="3" id="KW-1185">Reference proteome</keyword>
<gene>
    <name evidence="2" type="ORF">ITP53_17255</name>
</gene>
<sequence length="173" mass="17528">MTPATPRDQRAASAPARGNFALPSSGRRPAWYGRRVPRTGPAAALVPLAPALPHPPGTVWHVPDLVGAVLLAGAVAAGVPASSWGCAWGRLSSPGRTAAFAVPPAGWLATSRRPRPDAIGTRVPVAAPPAAVLLAATALVRVAVASGLETVHRSRRAAEEGPAASRRLLAGPP</sequence>
<dbReference type="EMBL" id="JADOGI010000045">
    <property type="protein sequence ID" value="MBF8187450.1"/>
    <property type="molecule type" value="Genomic_DNA"/>
</dbReference>
<proteinExistence type="predicted"/>
<evidence type="ECO:0000256" key="1">
    <source>
        <dbReference type="SAM" id="MobiDB-lite"/>
    </source>
</evidence>
<evidence type="ECO:0000313" key="3">
    <source>
        <dbReference type="Proteomes" id="UP000605361"/>
    </source>
</evidence>
<name>A0A931ACD5_9ACTN</name>
<feature type="region of interest" description="Disordered" evidence="1">
    <location>
        <begin position="1"/>
        <end position="26"/>
    </location>
</feature>
<accession>A0A931ACD5</accession>
<dbReference type="Proteomes" id="UP000605361">
    <property type="component" value="Unassembled WGS sequence"/>
</dbReference>
<organism evidence="2 3">
    <name type="scientific">Nonomuraea cypriaca</name>
    <dbReference type="NCBI Taxonomy" id="1187855"/>
    <lineage>
        <taxon>Bacteria</taxon>
        <taxon>Bacillati</taxon>
        <taxon>Actinomycetota</taxon>
        <taxon>Actinomycetes</taxon>
        <taxon>Streptosporangiales</taxon>
        <taxon>Streptosporangiaceae</taxon>
        <taxon>Nonomuraea</taxon>
    </lineage>
</organism>
<dbReference type="AlphaFoldDB" id="A0A931ACD5"/>